<reference evidence="4" key="1">
    <citation type="submission" date="2020-05" db="EMBL/GenBank/DDBJ databases">
        <authorList>
            <person name="Chiriac C."/>
            <person name="Salcher M."/>
            <person name="Ghai R."/>
            <person name="Kavagutti S V."/>
        </authorList>
    </citation>
    <scope>NUCLEOTIDE SEQUENCE</scope>
</reference>
<dbReference type="GO" id="GO:0006261">
    <property type="term" value="P:DNA-templated DNA replication"/>
    <property type="evidence" value="ECO:0007669"/>
    <property type="project" value="InterPro"/>
</dbReference>
<dbReference type="GO" id="GO:0004527">
    <property type="term" value="F:exonuclease activity"/>
    <property type="evidence" value="ECO:0007669"/>
    <property type="project" value="UniProtKB-KW"/>
</dbReference>
<dbReference type="InterPro" id="IPR043502">
    <property type="entry name" value="DNA/RNA_pol_sf"/>
</dbReference>
<keyword evidence="1" id="KW-0235">DNA replication</keyword>
<dbReference type="GO" id="GO:0006302">
    <property type="term" value="P:double-strand break repair"/>
    <property type="evidence" value="ECO:0007669"/>
    <property type="project" value="TreeGrafter"/>
</dbReference>
<protein>
    <submittedName>
        <fullName evidence="4">Bifunctional 3'-5' exonuclease/DNA polymerase</fullName>
    </submittedName>
</protein>
<keyword evidence="4" id="KW-0540">Nuclease</keyword>
<keyword evidence="2" id="KW-1194">Viral DNA replication</keyword>
<accession>A0A6J7XWP0</accession>
<evidence type="ECO:0000313" key="4">
    <source>
        <dbReference type="EMBL" id="CAB5238816.1"/>
    </source>
</evidence>
<dbReference type="GO" id="GO:0003677">
    <property type="term" value="F:DNA binding"/>
    <property type="evidence" value="ECO:0007669"/>
    <property type="project" value="InterPro"/>
</dbReference>
<dbReference type="InterPro" id="IPR001098">
    <property type="entry name" value="DNA-dir_DNA_pol_A_palm_dom"/>
</dbReference>
<name>A0A6J7XWP0_9CAUD</name>
<sequence>MIYSIDFETRSAVDLVEYGLDIYANNPSTEVLCIAFGTQPDNVVVHRGDSLWTNAVVEHVRNGGKIQAWNAMFEYAIWNCVCVPKYGWPPLKLEQCIDSMAIAAANNIPQSLGDAALFIDANQQKDTRGRYLIQKLCKPHKGAFNDDPELLKELFDYCAQDVRTEMAVVSNLRHLSDHEQEVWVMTQRVNLRGVPVDPSELHNAVLAVCRAQDALDNECLAITGCKPSERTKLLNWLNANGAGLQDLTAETVEKALQSVEPGVIQRVLELRQEGSQTSVAKYTKMMEIQREGRIRNTLVYHGASTGRWASRGGLNLQNIARPSLEDEAIGQAIPMVFGEGRGTMEQLSSLVRSAIKAPEGKTFVDVDFSSIENRVGVYLAGQKDKVELFRKGLDEYKVFASESLYHVPYDQVTKDQRQISKSAVLGAMFGQGAKGLVKYAEGMGVKISEAQAKNAVDNYRASYARVKNLWAACEAAAIDAVQNPGNGFAAGSKIKLKVAKNALWMQLPSGRLICWQRPQLELLTTPWGSEKLGVTIHSQNTYTRQWGRNTLIGSSIFQSAVQGTARDCLAVAMLNLEKAGYEVINSIHDEVLLLVEEQNGESALADVVKIMTTPPTWAPDFPLAAEGWFGNRYRK</sequence>
<organism evidence="4">
    <name type="scientific">uncultured Caudovirales phage</name>
    <dbReference type="NCBI Taxonomy" id="2100421"/>
    <lineage>
        <taxon>Viruses</taxon>
        <taxon>Duplodnaviria</taxon>
        <taxon>Heunggongvirae</taxon>
        <taxon>Uroviricota</taxon>
        <taxon>Caudoviricetes</taxon>
        <taxon>Peduoviridae</taxon>
        <taxon>Maltschvirus</taxon>
        <taxon>Maltschvirus maltsch</taxon>
    </lineage>
</organism>
<keyword evidence="4" id="KW-0269">Exonuclease</keyword>
<dbReference type="SUPFAM" id="SSF56672">
    <property type="entry name" value="DNA/RNA polymerases"/>
    <property type="match status" value="1"/>
</dbReference>
<dbReference type="Gene3D" id="1.10.150.20">
    <property type="entry name" value="5' to 3' exonuclease, C-terminal subdomain"/>
    <property type="match status" value="2"/>
</dbReference>
<evidence type="ECO:0000256" key="2">
    <source>
        <dbReference type="ARBA" id="ARBA00023109"/>
    </source>
</evidence>
<keyword evidence="4" id="KW-0378">Hydrolase</keyword>
<feature type="domain" description="DNA-directed DNA polymerase family A palm" evidence="3">
    <location>
        <begin position="348"/>
        <end position="599"/>
    </location>
</feature>
<dbReference type="Gene3D" id="3.30.70.370">
    <property type="match status" value="2"/>
</dbReference>
<proteinExistence type="predicted"/>
<dbReference type="PANTHER" id="PTHR10133:SF27">
    <property type="entry name" value="DNA POLYMERASE NU"/>
    <property type="match status" value="1"/>
</dbReference>
<evidence type="ECO:0000259" key="3">
    <source>
        <dbReference type="SMART" id="SM00482"/>
    </source>
</evidence>
<gene>
    <name evidence="4" type="ORF">UFOVP230_5</name>
</gene>
<dbReference type="InterPro" id="IPR002298">
    <property type="entry name" value="DNA_polymerase_A"/>
</dbReference>
<evidence type="ECO:0000256" key="1">
    <source>
        <dbReference type="ARBA" id="ARBA00022705"/>
    </source>
</evidence>
<dbReference type="SMART" id="SM00482">
    <property type="entry name" value="POLAc"/>
    <property type="match status" value="1"/>
</dbReference>
<dbReference type="GO" id="GO:0003887">
    <property type="term" value="F:DNA-directed DNA polymerase activity"/>
    <property type="evidence" value="ECO:0007669"/>
    <property type="project" value="InterPro"/>
</dbReference>
<dbReference type="GO" id="GO:0039693">
    <property type="term" value="P:viral DNA genome replication"/>
    <property type="evidence" value="ECO:0007669"/>
    <property type="project" value="UniProtKB-KW"/>
</dbReference>
<dbReference type="Pfam" id="PF00476">
    <property type="entry name" value="DNA_pol_A"/>
    <property type="match status" value="1"/>
</dbReference>
<dbReference type="EMBL" id="LR798463">
    <property type="protein sequence ID" value="CAB5238816.1"/>
    <property type="molecule type" value="Genomic_DNA"/>
</dbReference>
<dbReference type="PANTHER" id="PTHR10133">
    <property type="entry name" value="DNA POLYMERASE I"/>
    <property type="match status" value="1"/>
</dbReference>